<dbReference type="Gene3D" id="2.40.70.10">
    <property type="entry name" value="Acid Proteases"/>
    <property type="match status" value="1"/>
</dbReference>
<dbReference type="Ensembl" id="ENSAMXT00005061687.1">
    <property type="protein sequence ID" value="ENSAMXP00005057098.1"/>
    <property type="gene ID" value="ENSAMXG00005025263.1"/>
</dbReference>
<proteinExistence type="predicted"/>
<evidence type="ECO:0000313" key="2">
    <source>
        <dbReference type="Proteomes" id="UP000694621"/>
    </source>
</evidence>
<organism evidence="1 2">
    <name type="scientific">Astyanax mexicanus</name>
    <name type="common">Blind cave fish</name>
    <name type="synonym">Astyanax fasciatus mexicanus</name>
    <dbReference type="NCBI Taxonomy" id="7994"/>
    <lineage>
        <taxon>Eukaryota</taxon>
        <taxon>Metazoa</taxon>
        <taxon>Chordata</taxon>
        <taxon>Craniata</taxon>
        <taxon>Vertebrata</taxon>
        <taxon>Euteleostomi</taxon>
        <taxon>Actinopterygii</taxon>
        <taxon>Neopterygii</taxon>
        <taxon>Teleostei</taxon>
        <taxon>Ostariophysi</taxon>
        <taxon>Characiformes</taxon>
        <taxon>Characoidei</taxon>
        <taxon>Acestrorhamphidae</taxon>
        <taxon>Acestrorhamphinae</taxon>
        <taxon>Astyanax</taxon>
    </lineage>
</organism>
<reference evidence="1" key="1">
    <citation type="submission" date="2025-08" db="UniProtKB">
        <authorList>
            <consortium name="Ensembl"/>
        </authorList>
    </citation>
    <scope>IDENTIFICATION</scope>
</reference>
<protein>
    <submittedName>
        <fullName evidence="1">Uncharacterized protein</fullName>
    </submittedName>
</protein>
<name>A0A8B9RNS1_ASTMX</name>
<sequence length="131" mass="14487">MEELVQLIQGLVQRVTPPVAEPAAAGLEQPVDIDAPANPPSSSVFIAVPERYDGSPGSCKSFLMQCTLYINHNAAQFRREADKIYFVISLLTGKTLKFLIIESPDHPVILGYSWLAQHDPLISWKQGEILK</sequence>
<dbReference type="InterPro" id="IPR021109">
    <property type="entry name" value="Peptidase_aspartic_dom_sf"/>
</dbReference>
<evidence type="ECO:0000313" key="1">
    <source>
        <dbReference type="Ensembl" id="ENSAMXP00005057098.1"/>
    </source>
</evidence>
<accession>A0A8B9RNS1</accession>
<dbReference type="Proteomes" id="UP000694621">
    <property type="component" value="Unplaced"/>
</dbReference>
<dbReference type="AlphaFoldDB" id="A0A8B9RNS1"/>